<accession>A0A6N0JF25</accession>
<dbReference type="EMBL" id="CP054569">
    <property type="protein sequence ID" value="QKQ45622.1"/>
    <property type="molecule type" value="Genomic_DNA"/>
</dbReference>
<dbReference type="InterPro" id="IPR006860">
    <property type="entry name" value="FecR"/>
</dbReference>
<reference evidence="3 4" key="1">
    <citation type="submission" date="2020-05" db="EMBL/GenBank/DDBJ databases">
        <title>FDA dAtabase for Regulatory Grade micrObial Sequences (FDA-ARGOS): Supporting development and validation of Infectious Disease Dx tests.</title>
        <authorList>
            <person name="Sproer C."/>
            <person name="Gronow S."/>
            <person name="Severitt S."/>
            <person name="Schroder I."/>
            <person name="Tallon L."/>
            <person name="Sadzewicz L."/>
            <person name="Zhao X."/>
            <person name="Vavikolanu K."/>
            <person name="Mehta A."/>
            <person name="Aluvathingal J."/>
            <person name="Nadendla S."/>
            <person name="Myers T."/>
            <person name="Yan Y."/>
            <person name="Sichtig H."/>
        </authorList>
    </citation>
    <scope>NUCLEOTIDE SEQUENCE [LARGE SCALE GENOMIC DNA]</scope>
    <source>
        <strain evidence="3 4">FDAARGOS_787</strain>
    </source>
</reference>
<feature type="domain" description="FecR N-terminal" evidence="2">
    <location>
        <begin position="11"/>
        <end position="52"/>
    </location>
</feature>
<protein>
    <submittedName>
        <fullName evidence="3">FecR domain-containing protein</fullName>
    </submittedName>
</protein>
<dbReference type="AlphaFoldDB" id="A0A6N0JF25"/>
<dbReference type="InterPro" id="IPR032623">
    <property type="entry name" value="FecR_N"/>
</dbReference>
<dbReference type="PANTHER" id="PTHR30273:SF2">
    <property type="entry name" value="PROTEIN FECR"/>
    <property type="match status" value="1"/>
</dbReference>
<gene>
    <name evidence="3" type="ORF">FOC81_02430</name>
</gene>
<dbReference type="InterPro" id="IPR012373">
    <property type="entry name" value="Ferrdict_sens_TM"/>
</dbReference>
<feature type="domain" description="FecR protein" evidence="1">
    <location>
        <begin position="109"/>
        <end position="204"/>
    </location>
</feature>
<sequence length="323" mass="35178">MSAAIDPAILKEAAGWVVRLQSETLSAPDRAAFERWRGRSAAHAAAWARAEEMLRGFGQVPPRIGGDTLRRLDRPGRRQAMRALGGLLVLGPAAWWGARELPWRAWSADARTATGERRRMELNDGTQLVLNTASAVDIDYTPRQRLLWLRAGEILLTTGHDPSPVPRPFIVQTGQGAIRALGTRFLVRDEGDSVRVAVFDGAVEIRPASAGSAAILLPAGRQIVFTGRGAGPQAPADESAVSWEQGMLAARNWRLADLVDELARYRRGVLRCDPAVAGLRVSGAFPLNDVDASLRLLEKTLPVRVSRITPYWTTVAPRADVTH</sequence>
<dbReference type="Proteomes" id="UP000509782">
    <property type="component" value="Chromosome"/>
</dbReference>
<organism evidence="3 4">
    <name type="scientific">Achromobacter denitrificans</name>
    <name type="common">Alcaligenes denitrificans</name>
    <dbReference type="NCBI Taxonomy" id="32002"/>
    <lineage>
        <taxon>Bacteria</taxon>
        <taxon>Pseudomonadati</taxon>
        <taxon>Pseudomonadota</taxon>
        <taxon>Betaproteobacteria</taxon>
        <taxon>Burkholderiales</taxon>
        <taxon>Alcaligenaceae</taxon>
        <taxon>Achromobacter</taxon>
    </lineage>
</organism>
<dbReference type="Pfam" id="PF04773">
    <property type="entry name" value="FecR"/>
    <property type="match status" value="1"/>
</dbReference>
<evidence type="ECO:0000259" key="1">
    <source>
        <dbReference type="Pfam" id="PF04773"/>
    </source>
</evidence>
<dbReference type="Pfam" id="PF16220">
    <property type="entry name" value="DUF4880"/>
    <property type="match status" value="1"/>
</dbReference>
<dbReference type="PIRSF" id="PIRSF018266">
    <property type="entry name" value="FecR"/>
    <property type="match status" value="1"/>
</dbReference>
<evidence type="ECO:0000313" key="3">
    <source>
        <dbReference type="EMBL" id="QKQ45622.1"/>
    </source>
</evidence>
<dbReference type="GO" id="GO:0016989">
    <property type="term" value="F:sigma factor antagonist activity"/>
    <property type="evidence" value="ECO:0007669"/>
    <property type="project" value="TreeGrafter"/>
</dbReference>
<proteinExistence type="predicted"/>
<evidence type="ECO:0000313" key="4">
    <source>
        <dbReference type="Proteomes" id="UP000509782"/>
    </source>
</evidence>
<name>A0A6N0JF25_ACHDE</name>
<dbReference type="PANTHER" id="PTHR30273">
    <property type="entry name" value="PERIPLASMIC SIGNAL SENSOR AND SIGMA FACTOR ACTIVATOR FECR-RELATED"/>
    <property type="match status" value="1"/>
</dbReference>
<dbReference type="Gene3D" id="2.60.120.1440">
    <property type="match status" value="1"/>
</dbReference>
<dbReference type="RefSeq" id="WP_174715652.1">
    <property type="nucleotide sequence ID" value="NZ_CP036344.1"/>
</dbReference>
<evidence type="ECO:0000259" key="2">
    <source>
        <dbReference type="Pfam" id="PF16220"/>
    </source>
</evidence>